<evidence type="ECO:0000313" key="10">
    <source>
        <dbReference type="EMBL" id="EFG47214.1"/>
    </source>
</evidence>
<keyword evidence="5 9" id="KW-0812">Transmembrane</keyword>
<sequence length="465" mass="49530">MNKSDGKLFVMNSKSRRNPILGRWLRNVNKVREEEPQPTQAISLDDFNDREIEQAREESQKPPYVSPGLKLAAAWSWRSLIVIAAVAVAFWGLSKVSILVLPCLIALLLAALMAPAVSFLDRHKWPHTLSVITTFLGFILVVLGLLAFTGQQIVVGFPALAHQVVLGVNKLNAFVQNNPFGIDSTVITSYLDELSGKALDWLQKSQGKIASGALGAASSIGNFVTGLLITLFASFFFLYDGGRIFQWFVRLLPKPAQPKSVAAAVNGWSTLVQYVRVQVLVAGIDAVGIGIGAFALGIPLAFPLTVLVFLASFIPLVGAVLTGVIAVLVALVSKGLVTAIIMLIVVVGVQQLEGNVLQPFLMGKAVAVHPLAVVLAVTGGGVLYGIPGALFAVPFVAMLNTVVLTLSGNPEYMKKANEALVKIKGDSEALTKAKEATSEHVEAQKSKQHVEAGAPQQGTQTTSEK</sequence>
<feature type="region of interest" description="Disordered" evidence="8">
    <location>
        <begin position="433"/>
        <end position="465"/>
    </location>
</feature>
<comment type="subcellular location">
    <subcellularLocation>
        <location evidence="1">Cell membrane</location>
        <topology evidence="1">Multi-pass membrane protein</topology>
    </subcellularLocation>
</comment>
<organism evidence="10 11">
    <name type="scientific">Brevibacterium mcbrellneri ATCC 49030</name>
    <dbReference type="NCBI Taxonomy" id="585530"/>
    <lineage>
        <taxon>Bacteria</taxon>
        <taxon>Bacillati</taxon>
        <taxon>Actinomycetota</taxon>
        <taxon>Actinomycetes</taxon>
        <taxon>Micrococcales</taxon>
        <taxon>Brevibacteriaceae</taxon>
        <taxon>Brevibacterium</taxon>
    </lineage>
</organism>
<keyword evidence="7 9" id="KW-0472">Membrane</keyword>
<dbReference type="eggNOG" id="COG0628">
    <property type="taxonomic scope" value="Bacteria"/>
</dbReference>
<keyword evidence="4" id="KW-1003">Cell membrane</keyword>
<accession>D4YNG8</accession>
<reference evidence="10 11" key="1">
    <citation type="submission" date="2010-04" db="EMBL/GenBank/DDBJ databases">
        <authorList>
            <person name="Qin X."/>
            <person name="Bachman B."/>
            <person name="Battles P."/>
            <person name="Bell A."/>
            <person name="Bess C."/>
            <person name="Bickham C."/>
            <person name="Chaboub L."/>
            <person name="Chen D."/>
            <person name="Coyle M."/>
            <person name="Deiros D.R."/>
            <person name="Dinh H."/>
            <person name="Forbes L."/>
            <person name="Fowler G."/>
            <person name="Francisco L."/>
            <person name="Fu Q."/>
            <person name="Gubbala S."/>
            <person name="Hale W."/>
            <person name="Han Y."/>
            <person name="Hemphill L."/>
            <person name="Highlander S.K."/>
            <person name="Hirani K."/>
            <person name="Hogues M."/>
            <person name="Jackson L."/>
            <person name="Jakkamsetti A."/>
            <person name="Javaid M."/>
            <person name="Jiang H."/>
            <person name="Korchina V."/>
            <person name="Kovar C."/>
            <person name="Lara F."/>
            <person name="Lee S."/>
            <person name="Mata R."/>
            <person name="Mathew T."/>
            <person name="Moen C."/>
            <person name="Morales K."/>
            <person name="Munidasa M."/>
            <person name="Nazareth L."/>
            <person name="Ngo R."/>
            <person name="Nguyen L."/>
            <person name="Okwuonu G."/>
            <person name="Ongeri F."/>
            <person name="Patil S."/>
            <person name="Petrosino J."/>
            <person name="Pham C."/>
            <person name="Pham P."/>
            <person name="Pu L.-L."/>
            <person name="Puazo M."/>
            <person name="Raj R."/>
            <person name="Reid J."/>
            <person name="Rouhana J."/>
            <person name="Saada N."/>
            <person name="Shang Y."/>
            <person name="Simmons D."/>
            <person name="Thornton R."/>
            <person name="Warren J."/>
            <person name="Weissenberger G."/>
            <person name="Zhang J."/>
            <person name="Zhang L."/>
            <person name="Zhou C."/>
            <person name="Zhu D."/>
            <person name="Muzny D."/>
            <person name="Worley K."/>
            <person name="Gibbs R."/>
        </authorList>
    </citation>
    <scope>NUCLEOTIDE SEQUENCE [LARGE SCALE GENOMIC DNA]</scope>
    <source>
        <strain evidence="10 11">ATCC 49030</strain>
    </source>
</reference>
<evidence type="ECO:0008006" key="12">
    <source>
        <dbReference type="Google" id="ProtNLM"/>
    </source>
</evidence>
<feature type="transmembrane region" description="Helical" evidence="9">
    <location>
        <begin position="220"/>
        <end position="239"/>
    </location>
</feature>
<evidence type="ECO:0000256" key="4">
    <source>
        <dbReference type="ARBA" id="ARBA00022475"/>
    </source>
</evidence>
<feature type="transmembrane region" description="Helical" evidence="9">
    <location>
        <begin position="127"/>
        <end position="148"/>
    </location>
</feature>
<dbReference type="GO" id="GO:0005886">
    <property type="term" value="C:plasma membrane"/>
    <property type="evidence" value="ECO:0007669"/>
    <property type="project" value="UniProtKB-SubCell"/>
</dbReference>
<feature type="transmembrane region" description="Helical" evidence="9">
    <location>
        <begin position="286"/>
        <end position="314"/>
    </location>
</feature>
<comment type="caution">
    <text evidence="10">The sequence shown here is derived from an EMBL/GenBank/DDBJ whole genome shotgun (WGS) entry which is preliminary data.</text>
</comment>
<dbReference type="PANTHER" id="PTHR21716:SF53">
    <property type="entry name" value="PERMEASE PERM-RELATED"/>
    <property type="match status" value="1"/>
</dbReference>
<protein>
    <recommendedName>
        <fullName evidence="12">ATP synthase F0, A subunit</fullName>
    </recommendedName>
</protein>
<feature type="transmembrane region" description="Helical" evidence="9">
    <location>
        <begin position="99"/>
        <end position="120"/>
    </location>
</feature>
<evidence type="ECO:0000256" key="1">
    <source>
        <dbReference type="ARBA" id="ARBA00004651"/>
    </source>
</evidence>
<evidence type="ECO:0000256" key="5">
    <source>
        <dbReference type="ARBA" id="ARBA00022692"/>
    </source>
</evidence>
<dbReference type="InterPro" id="IPR002549">
    <property type="entry name" value="AI-2E-like"/>
</dbReference>
<evidence type="ECO:0000256" key="3">
    <source>
        <dbReference type="ARBA" id="ARBA00022448"/>
    </source>
</evidence>
<feature type="transmembrane region" description="Helical" evidence="9">
    <location>
        <begin position="320"/>
        <end position="349"/>
    </location>
</feature>
<dbReference type="STRING" id="585530.HMPREF0183_1478"/>
<evidence type="ECO:0000256" key="2">
    <source>
        <dbReference type="ARBA" id="ARBA00009773"/>
    </source>
</evidence>
<evidence type="ECO:0000256" key="7">
    <source>
        <dbReference type="ARBA" id="ARBA00023136"/>
    </source>
</evidence>
<dbReference type="EMBL" id="ADNU01000043">
    <property type="protein sequence ID" value="EFG47214.1"/>
    <property type="molecule type" value="Genomic_DNA"/>
</dbReference>
<dbReference type="Proteomes" id="UP000005714">
    <property type="component" value="Unassembled WGS sequence"/>
</dbReference>
<gene>
    <name evidence="10" type="ORF">HMPREF0183_1478</name>
</gene>
<feature type="compositionally biased region" description="Basic and acidic residues" evidence="8">
    <location>
        <begin position="433"/>
        <end position="450"/>
    </location>
</feature>
<feature type="transmembrane region" description="Helical" evidence="9">
    <location>
        <begin position="75"/>
        <end position="93"/>
    </location>
</feature>
<feature type="transmembrane region" description="Helical" evidence="9">
    <location>
        <begin position="361"/>
        <end position="383"/>
    </location>
</feature>
<keyword evidence="11" id="KW-1185">Reference proteome</keyword>
<feature type="compositionally biased region" description="Polar residues" evidence="8">
    <location>
        <begin position="456"/>
        <end position="465"/>
    </location>
</feature>
<keyword evidence="3" id="KW-0813">Transport</keyword>
<comment type="similarity">
    <text evidence="2">Belongs to the autoinducer-2 exporter (AI-2E) (TC 2.A.86) family.</text>
</comment>
<evidence type="ECO:0000313" key="11">
    <source>
        <dbReference type="Proteomes" id="UP000005714"/>
    </source>
</evidence>
<dbReference type="PANTHER" id="PTHR21716">
    <property type="entry name" value="TRANSMEMBRANE PROTEIN"/>
    <property type="match status" value="1"/>
</dbReference>
<evidence type="ECO:0000256" key="8">
    <source>
        <dbReference type="SAM" id="MobiDB-lite"/>
    </source>
</evidence>
<evidence type="ECO:0000256" key="6">
    <source>
        <dbReference type="ARBA" id="ARBA00022989"/>
    </source>
</evidence>
<name>D4YNG8_9MICO</name>
<dbReference type="Pfam" id="PF01594">
    <property type="entry name" value="AI-2E_transport"/>
    <property type="match status" value="1"/>
</dbReference>
<dbReference type="AlphaFoldDB" id="D4YNG8"/>
<dbReference type="OrthoDB" id="9784366at2"/>
<keyword evidence="6 9" id="KW-1133">Transmembrane helix</keyword>
<dbReference type="GO" id="GO:0055085">
    <property type="term" value="P:transmembrane transport"/>
    <property type="evidence" value="ECO:0007669"/>
    <property type="project" value="TreeGrafter"/>
</dbReference>
<proteinExistence type="inferred from homology"/>
<evidence type="ECO:0000256" key="9">
    <source>
        <dbReference type="SAM" id="Phobius"/>
    </source>
</evidence>